<dbReference type="AlphaFoldDB" id="A0A822YY06"/>
<proteinExistence type="predicted"/>
<feature type="region of interest" description="Disordered" evidence="1">
    <location>
        <begin position="1"/>
        <end position="20"/>
    </location>
</feature>
<reference evidence="2 3" key="1">
    <citation type="journal article" date="2020" name="Mol. Biol. Evol.">
        <title>Distinct Expression and Methylation Patterns for Genes with Different Fates following a Single Whole-Genome Duplication in Flowering Plants.</title>
        <authorList>
            <person name="Shi T."/>
            <person name="Rahmani R.S."/>
            <person name="Gugger P.F."/>
            <person name="Wang M."/>
            <person name="Li H."/>
            <person name="Zhang Y."/>
            <person name="Li Z."/>
            <person name="Wang Q."/>
            <person name="Van de Peer Y."/>
            <person name="Marchal K."/>
            <person name="Chen J."/>
        </authorList>
    </citation>
    <scope>NUCLEOTIDE SEQUENCE [LARGE SCALE GENOMIC DNA]</scope>
    <source>
        <tissue evidence="2">Leaf</tissue>
    </source>
</reference>
<feature type="compositionally biased region" description="Basic and acidic residues" evidence="1">
    <location>
        <begin position="9"/>
        <end position="20"/>
    </location>
</feature>
<name>A0A822YY06_NELNU</name>
<protein>
    <submittedName>
        <fullName evidence="2">Uncharacterized protein</fullName>
    </submittedName>
</protein>
<dbReference type="Proteomes" id="UP000607653">
    <property type="component" value="Unassembled WGS sequence"/>
</dbReference>
<evidence type="ECO:0000313" key="2">
    <source>
        <dbReference type="EMBL" id="DAD37390.1"/>
    </source>
</evidence>
<dbReference type="EMBL" id="DUZY01000004">
    <property type="protein sequence ID" value="DAD37390.1"/>
    <property type="molecule type" value="Genomic_DNA"/>
</dbReference>
<keyword evidence="3" id="KW-1185">Reference proteome</keyword>
<organism evidence="2 3">
    <name type="scientific">Nelumbo nucifera</name>
    <name type="common">Sacred lotus</name>
    <dbReference type="NCBI Taxonomy" id="4432"/>
    <lineage>
        <taxon>Eukaryota</taxon>
        <taxon>Viridiplantae</taxon>
        <taxon>Streptophyta</taxon>
        <taxon>Embryophyta</taxon>
        <taxon>Tracheophyta</taxon>
        <taxon>Spermatophyta</taxon>
        <taxon>Magnoliopsida</taxon>
        <taxon>Proteales</taxon>
        <taxon>Nelumbonaceae</taxon>
        <taxon>Nelumbo</taxon>
    </lineage>
</organism>
<evidence type="ECO:0000256" key="1">
    <source>
        <dbReference type="SAM" id="MobiDB-lite"/>
    </source>
</evidence>
<comment type="caution">
    <text evidence="2">The sequence shown here is derived from an EMBL/GenBank/DDBJ whole genome shotgun (WGS) entry which is preliminary data.</text>
</comment>
<sequence length="47" mass="5271">MHIQQLAHHTSETESVKDGRVSIQTKAIVSPLNSNMGNHKKRILSTF</sequence>
<evidence type="ECO:0000313" key="3">
    <source>
        <dbReference type="Proteomes" id="UP000607653"/>
    </source>
</evidence>
<gene>
    <name evidence="2" type="ORF">HUJ06_008031</name>
</gene>
<accession>A0A822YY06</accession>